<dbReference type="GO" id="GO:0071942">
    <property type="term" value="C:XPC complex"/>
    <property type="evidence" value="ECO:0007669"/>
    <property type="project" value="TreeGrafter"/>
</dbReference>
<dbReference type="InterPro" id="IPR018327">
    <property type="entry name" value="BHD_2"/>
</dbReference>
<dbReference type="EMBL" id="HG316454">
    <property type="protein sequence ID" value="CDF87944.1"/>
    <property type="molecule type" value="Genomic_DNA"/>
</dbReference>
<evidence type="ECO:0000259" key="6">
    <source>
        <dbReference type="SMART" id="SM01030"/>
    </source>
</evidence>
<dbReference type="GO" id="GO:0006289">
    <property type="term" value="P:nucleotide-excision repair"/>
    <property type="evidence" value="ECO:0007669"/>
    <property type="project" value="InterPro"/>
</dbReference>
<feature type="domain" description="Rad4 beta-hairpin" evidence="6">
    <location>
        <begin position="399"/>
        <end position="450"/>
    </location>
</feature>
<comment type="subcellular location">
    <subcellularLocation>
        <location evidence="1">Nucleus</location>
    </subcellularLocation>
</comment>
<feature type="domain" description="Rad4 beta-hairpin" evidence="7">
    <location>
        <begin position="452"/>
        <end position="515"/>
    </location>
</feature>
<dbReference type="SMART" id="SM01030">
    <property type="entry name" value="BHD_1"/>
    <property type="match status" value="1"/>
</dbReference>
<dbReference type="Pfam" id="PF10403">
    <property type="entry name" value="BHD_1"/>
    <property type="match status" value="1"/>
</dbReference>
<name>A0A8J2T1D3_ZYGB2</name>
<evidence type="ECO:0000313" key="8">
    <source>
        <dbReference type="EMBL" id="CDF87944.1"/>
    </source>
</evidence>
<dbReference type="AlphaFoldDB" id="A0A8J2T1D3"/>
<gene>
    <name evidence="8" type="ORF">BN860_18008g</name>
</gene>
<dbReference type="Gene3D" id="3.90.260.10">
    <property type="entry name" value="Transglutaminase-like"/>
    <property type="match status" value="1"/>
</dbReference>
<keyword evidence="5" id="KW-0539">Nucleus</keyword>
<evidence type="ECO:0000313" key="9">
    <source>
        <dbReference type="Proteomes" id="UP000019375"/>
    </source>
</evidence>
<reference evidence="9" key="1">
    <citation type="journal article" date="2013" name="Genome Announc.">
        <title>Genome sequence of the food spoilage yeast Zygosaccharomyces bailii CLIB 213(T).</title>
        <authorList>
            <person name="Galeote V."/>
            <person name="Bigey F."/>
            <person name="Devillers H."/>
            <person name="Neuveglise C."/>
            <person name="Dequin S."/>
        </authorList>
    </citation>
    <scope>NUCLEOTIDE SEQUENCE [LARGE SCALE GENOMIC DNA]</scope>
    <source>
        <strain evidence="9">CLIB 213 / ATCC 58445 / CBS 680 / CCRC 21525 / NBRC 1098 / NCYC 1416 / NRRL Y-2227</strain>
    </source>
</reference>
<dbReference type="InterPro" id="IPR036985">
    <property type="entry name" value="Transglutaminase-like_sf"/>
</dbReference>
<dbReference type="Proteomes" id="UP000019375">
    <property type="component" value="Unassembled WGS sequence"/>
</dbReference>
<dbReference type="InterPro" id="IPR004583">
    <property type="entry name" value="DNA_repair_Rad4"/>
</dbReference>
<evidence type="ECO:0000256" key="4">
    <source>
        <dbReference type="ARBA" id="ARBA00023204"/>
    </source>
</evidence>
<keyword evidence="3" id="KW-0227">DNA damage</keyword>
<dbReference type="PANTHER" id="PTHR12135">
    <property type="entry name" value="DNA REPAIR PROTEIN XP-C / RAD4"/>
    <property type="match status" value="1"/>
</dbReference>
<evidence type="ECO:0000256" key="1">
    <source>
        <dbReference type="ARBA" id="ARBA00004123"/>
    </source>
</evidence>
<evidence type="ECO:0000256" key="5">
    <source>
        <dbReference type="ARBA" id="ARBA00023242"/>
    </source>
</evidence>
<proteinExistence type="inferred from homology"/>
<organism evidence="8 9">
    <name type="scientific">Zygosaccharomyces bailii (strain CLIB 213 / ATCC 58445 / CBS 680 / BCRC 21525 / NBRC 1098 / NCYC 1416 / NRRL Y-2227)</name>
    <dbReference type="NCBI Taxonomy" id="1333698"/>
    <lineage>
        <taxon>Eukaryota</taxon>
        <taxon>Fungi</taxon>
        <taxon>Dikarya</taxon>
        <taxon>Ascomycota</taxon>
        <taxon>Saccharomycotina</taxon>
        <taxon>Saccharomycetes</taxon>
        <taxon>Saccharomycetales</taxon>
        <taxon>Saccharomycetaceae</taxon>
        <taxon>Zygosaccharomyces</taxon>
    </lineage>
</organism>
<dbReference type="OrthoDB" id="300780at2759"/>
<dbReference type="InterPro" id="IPR018326">
    <property type="entry name" value="Rad4_beta-hairpin_dom1"/>
</dbReference>
<protein>
    <submittedName>
        <fullName evidence="8">BN860_18008g1_1</fullName>
    </submittedName>
</protein>
<comment type="similarity">
    <text evidence="2">Belongs to the XPC family.</text>
</comment>
<sequence>MSKRTAEQNPRDLKRQDNLQLFYIDEEPADESDDVLLDEEEWEDVPLDGVSVTVSLPESEKHPKKKLRAHQYQRLKFGLHISLMPFMLRVLRERWMWTQDERLNRRLRRSVPKVINERFNRLFKEGNFDKLRTLLLGLVFWFRSHYQINSNGFRQNFNRLQYLIKYSNTEVEPRLYASILRNQHFFYGERPSIRDGVEDVRQMAKKKKSNRDILVVFFLIILKNLLPSNAQIKLCFALPLHDYSLACHNVKRQMNNGVGRVPDRFDTDLLAPFFWIELRFNFRPNELYVIDPVVSLKEGEIVARHAEDETVATLQPYLKINTKQKVDYIVSINCADGIMTDVSPRYLPNLYYRYFKPLESSIVLHSLGRKSYEIFIKFLGKYSKNDMPHFSLMKKLAAKNHNIPETLHEMKRSPCYIVPSLLKKNEILQSCSQHIGNFRKEPVYQKCDVLLLKSRQHWAQLGRTVKPGSTPLKSKKYVSMKKRREQRLDLYEIRELFSIEQTLPTPRLPSTYTDQSGQIRPITDVEFYSNKFGHIEIYSHDTIPNGFHLMPLRCKHVIQLFNKRCLKMGQQRIQYLEVLSGFDFRKRPGYAMPEIRNLFVNSQDYYRTVQLLQDYKQKMALQRWDELIINMKLQKRLDDTYGDLAQPQ</sequence>
<dbReference type="GO" id="GO:0006298">
    <property type="term" value="P:mismatch repair"/>
    <property type="evidence" value="ECO:0007669"/>
    <property type="project" value="TreeGrafter"/>
</dbReference>
<dbReference type="GO" id="GO:0003684">
    <property type="term" value="F:damaged DNA binding"/>
    <property type="evidence" value="ECO:0007669"/>
    <property type="project" value="InterPro"/>
</dbReference>
<evidence type="ECO:0000256" key="2">
    <source>
        <dbReference type="ARBA" id="ARBA00009525"/>
    </source>
</evidence>
<dbReference type="SMART" id="SM01031">
    <property type="entry name" value="BHD_2"/>
    <property type="match status" value="1"/>
</dbReference>
<dbReference type="GO" id="GO:0000111">
    <property type="term" value="C:nucleotide-excision repair factor 2 complex"/>
    <property type="evidence" value="ECO:0007669"/>
    <property type="project" value="TreeGrafter"/>
</dbReference>
<dbReference type="GO" id="GO:0003697">
    <property type="term" value="F:single-stranded DNA binding"/>
    <property type="evidence" value="ECO:0007669"/>
    <property type="project" value="TreeGrafter"/>
</dbReference>
<keyword evidence="4" id="KW-0234">DNA repair</keyword>
<dbReference type="PANTHER" id="PTHR12135:SF2">
    <property type="entry name" value="DNA REPAIR PROTEIN RAD34"/>
    <property type="match status" value="1"/>
</dbReference>
<dbReference type="InterPro" id="IPR018328">
    <property type="entry name" value="Rad4_beta-hairpin_dom3"/>
</dbReference>
<accession>A0A8J2T1D3</accession>
<evidence type="ECO:0000259" key="7">
    <source>
        <dbReference type="SMART" id="SM01031"/>
    </source>
</evidence>
<keyword evidence="9" id="KW-1185">Reference proteome</keyword>
<dbReference type="GO" id="GO:0005737">
    <property type="term" value="C:cytoplasm"/>
    <property type="evidence" value="ECO:0007669"/>
    <property type="project" value="TreeGrafter"/>
</dbReference>
<evidence type="ECO:0000256" key="3">
    <source>
        <dbReference type="ARBA" id="ARBA00022763"/>
    </source>
</evidence>
<dbReference type="Pfam" id="PF10405">
    <property type="entry name" value="BHD_3"/>
    <property type="match status" value="1"/>
</dbReference>